<dbReference type="OrthoDB" id="2019917at2759"/>
<keyword evidence="8" id="KW-1185">Reference proteome</keyword>
<feature type="domain" description="Rab3GAP regulatory subunit C-terminal" evidence="6">
    <location>
        <begin position="825"/>
        <end position="1214"/>
    </location>
</feature>
<evidence type="ECO:0000256" key="4">
    <source>
        <dbReference type="ARBA" id="ARBA00022490"/>
    </source>
</evidence>
<evidence type="ECO:0000256" key="1">
    <source>
        <dbReference type="ARBA" id="ARBA00004496"/>
    </source>
</evidence>
<keyword evidence="3" id="KW-0343">GTPase activation</keyword>
<feature type="domain" description="Rab3-GAP regulatory subunit N-terminal" evidence="5">
    <location>
        <begin position="79"/>
        <end position="455"/>
    </location>
</feature>
<protein>
    <recommendedName>
        <fullName evidence="9">Rab3-GAP regulatory subunit N-terminal domain-containing protein</fullName>
    </recommendedName>
</protein>
<dbReference type="InterPro" id="IPR011047">
    <property type="entry name" value="Quinoprotein_ADH-like_sf"/>
</dbReference>
<sequence length="1274" mass="143985">MDGAFVSFADCCRLAPEVSRQLNKFLLGADDGGRRQPSSSERTNRFYADTEDAGDVDKWDDWEGNDANIEKRDENPTEWLAQCILRTFADGEYLLIAYYSRFAVLEKNPIDNNYRIVCKTFIDSDSITSAALFGLSNARHSDSLDCVIAALGTADGHVYFYTQNGALIFYERFSLHEPVASLQFECCRESQVLLVVFARTFFVINAISLNSTLHQAKSKIAKGEQNVHELAETLELQFDHLMPDVDSDLLHVVYTGQYQPSTFEQYVAASWRSFHARVERPSLPNYSTFLVTTERTFVAFVWHDRQPADQIWNEALKYGKSLLPSFGLRKYLGGIIAAGPATKTLAHLSAATSAPIRSRILDQRVARAVARSPDSRYVAITDATARVVLVDVLQRTIVLIHKGYRDAVVSWSSVTEGNRGTQFLVIYAPRRALIEIWTIIGNSRVFAKHVNDGCLILAGGESRTLCGRYSFQQTSSTMFVDEQGNFQTIVVPFYLALNTRANQDQHDQMLLKTIENYSAHSAEWRDAFANFKVPSTRCRAFKLALKALATPDEARRFLESICDLPASRCLGKALENLDDSIRLYEKIVARRPRDFESPPPTTTSTYCDVDQLVERILACHLQFFNRTTSTASSIHRNSMSFGEFLELRDVFATERDCNILENVRNDAETARIGAFVLSRLLVVEETPIDCQDFDELIISKLGIDDESCTRMLVLTVPQYCLNFTIFDRLVKFLIILKNRKNANVTEILDDMAVHLSDISLAIIVLTISWLVKLHTTSADEEESLEKAAASEWETVRPDLEHHDSLMLCLHTACLANQLIDNHGRTVIDIIGHIESFCRESVARWLIREEFDLARIDKTFPLDPTVVLGDDDDMEEIKKRMTIDVPENCGEALDRMLQILPRTFEHDLVVADVCWELMTMWFKDKNANHHLIEKCVEFLRQSIFDAQLRHGLSRLIWDKFLATPFECLVKLVDKSGRSPTDRDSLNDVGFGEKFVVEFLVQCERLLTIMMESVRDLVVGGRTYAHDHLVEAMAKSRNDQLVQIACKQTPANYHLVLHHYQLALALRLQLAAGVRLHTLQSLFCAAGVRAFFVRLDSHPLIPLDQVDESVLEKRFKFLTKIAEHGSEAERKAAKKLELEWNLTVNSIALMQAISSYRIGNDASGAKELLSCVRDERAATSLAHLLAARILRLAVEENTRMTPKHTNYLQAMAGEETSRVELADDDGGGGANPTNWRDSVMSLGRAAMPFAVSPQSATPFIKLNDICRQYWAIQWVD</sequence>
<reference evidence="7 8" key="1">
    <citation type="submission" date="2020-04" db="EMBL/GenBank/DDBJ databases">
        <authorList>
            <person name="Laetsch R D."/>
            <person name="Stevens L."/>
            <person name="Kumar S."/>
            <person name="Blaxter L. M."/>
        </authorList>
    </citation>
    <scope>NUCLEOTIDE SEQUENCE [LARGE SCALE GENOMIC DNA]</scope>
</reference>
<evidence type="ECO:0000313" key="7">
    <source>
        <dbReference type="EMBL" id="CAB3407461.1"/>
    </source>
</evidence>
<organism evidence="7 8">
    <name type="scientific">Caenorhabditis bovis</name>
    <dbReference type="NCBI Taxonomy" id="2654633"/>
    <lineage>
        <taxon>Eukaryota</taxon>
        <taxon>Metazoa</taxon>
        <taxon>Ecdysozoa</taxon>
        <taxon>Nematoda</taxon>
        <taxon>Chromadorea</taxon>
        <taxon>Rhabditida</taxon>
        <taxon>Rhabditina</taxon>
        <taxon>Rhabditomorpha</taxon>
        <taxon>Rhabditoidea</taxon>
        <taxon>Rhabditidae</taxon>
        <taxon>Peloderinae</taxon>
        <taxon>Caenorhabditis</taxon>
    </lineage>
</organism>
<comment type="subcellular location">
    <subcellularLocation>
        <location evidence="1">Cytoplasm</location>
    </subcellularLocation>
</comment>
<dbReference type="PANTHER" id="PTHR12472:SF0">
    <property type="entry name" value="RAB3 GTPASE-ACTIVATING PROTEIN NON-CATALYTIC SUBUNIT"/>
    <property type="match status" value="1"/>
</dbReference>
<dbReference type="GO" id="GO:0005737">
    <property type="term" value="C:cytoplasm"/>
    <property type="evidence" value="ECO:0007669"/>
    <property type="project" value="UniProtKB-SubCell"/>
</dbReference>
<comment type="similarity">
    <text evidence="2">Belongs to the Rab3-GAP regulatory subunit family.</text>
</comment>
<evidence type="ECO:0000256" key="2">
    <source>
        <dbReference type="ARBA" id="ARBA00008153"/>
    </source>
</evidence>
<dbReference type="Proteomes" id="UP000494206">
    <property type="component" value="Unassembled WGS sequence"/>
</dbReference>
<name>A0A8S1F4I0_9PELO</name>
<dbReference type="SUPFAM" id="SSF50998">
    <property type="entry name" value="Quinoprotein alcohol dehydrogenase-like"/>
    <property type="match status" value="1"/>
</dbReference>
<dbReference type="Pfam" id="PF14655">
    <property type="entry name" value="RAB3GAP2_N"/>
    <property type="match status" value="1"/>
</dbReference>
<dbReference type="EMBL" id="CADEPM010000006">
    <property type="protein sequence ID" value="CAB3407461.1"/>
    <property type="molecule type" value="Genomic_DNA"/>
</dbReference>
<dbReference type="InterPro" id="IPR032839">
    <property type="entry name" value="RAB3GAP_N"/>
</dbReference>
<evidence type="ECO:0008006" key="9">
    <source>
        <dbReference type="Google" id="ProtNLM"/>
    </source>
</evidence>
<dbReference type="AlphaFoldDB" id="A0A8S1F4I0"/>
<evidence type="ECO:0000259" key="5">
    <source>
        <dbReference type="Pfam" id="PF14655"/>
    </source>
</evidence>
<gene>
    <name evidence="7" type="ORF">CBOVIS_LOCUS9388</name>
</gene>
<comment type="caution">
    <text evidence="7">The sequence shown here is derived from an EMBL/GenBank/DDBJ whole genome shotgun (WGS) entry which is preliminary data.</text>
</comment>
<evidence type="ECO:0000256" key="3">
    <source>
        <dbReference type="ARBA" id="ARBA00022468"/>
    </source>
</evidence>
<dbReference type="GO" id="GO:0005096">
    <property type="term" value="F:GTPase activator activity"/>
    <property type="evidence" value="ECO:0007669"/>
    <property type="project" value="UniProtKB-KW"/>
</dbReference>
<dbReference type="InterPro" id="IPR026059">
    <property type="entry name" value="Rab3GAP2"/>
</dbReference>
<evidence type="ECO:0000313" key="8">
    <source>
        <dbReference type="Proteomes" id="UP000494206"/>
    </source>
</evidence>
<accession>A0A8S1F4I0</accession>
<evidence type="ECO:0000259" key="6">
    <source>
        <dbReference type="Pfam" id="PF14656"/>
    </source>
</evidence>
<proteinExistence type="inferred from homology"/>
<dbReference type="InterPro" id="IPR029257">
    <property type="entry name" value="RAB3GAP2_C"/>
</dbReference>
<dbReference type="PANTHER" id="PTHR12472">
    <property type="entry name" value="RAB3-GAP REGULATORY DOMAIN"/>
    <property type="match status" value="1"/>
</dbReference>
<keyword evidence="4" id="KW-0963">Cytoplasm</keyword>
<dbReference type="Pfam" id="PF14656">
    <property type="entry name" value="RAB3GAP2_C"/>
    <property type="match status" value="1"/>
</dbReference>